<proteinExistence type="predicted"/>
<evidence type="ECO:0000313" key="1">
    <source>
        <dbReference type="EMBL" id="ADZ69841.1"/>
    </source>
</evidence>
<protein>
    <submittedName>
        <fullName evidence="1">Predicted esterase of the alpha/beta hydrolase fold family</fullName>
    </submittedName>
</protein>
<dbReference type="eggNOG" id="COG3545">
    <property type="taxonomic scope" value="Bacteria"/>
</dbReference>
<keyword evidence="2" id="KW-1185">Reference proteome</keyword>
<dbReference type="Pfam" id="PF06821">
    <property type="entry name" value="Ser_hydrolase"/>
    <property type="match status" value="1"/>
</dbReference>
<evidence type="ECO:0000313" key="2">
    <source>
        <dbReference type="Proteomes" id="UP000008130"/>
    </source>
</evidence>
<accession>F2J2E5</accession>
<keyword evidence="1" id="KW-0378">Hydrolase</keyword>
<reference evidence="1 2" key="1">
    <citation type="journal article" date="2011" name="J. Bacteriol.">
        <title>Complete genome sequence of Polymorphum gilvum SL003B-26A1T, a crude oil-degrading bacterium from oil-polluted saline soil.</title>
        <authorList>
            <person name="Li S.G."/>
            <person name="Tang Y.Q."/>
            <person name="Nie Y."/>
            <person name="Cai M."/>
            <person name="Wu X.L."/>
        </authorList>
    </citation>
    <scope>NUCLEOTIDE SEQUENCE [LARGE SCALE GENOMIC DNA]</scope>
    <source>
        <strain evidence="2">LMG 25793 / CGMCC 1.9160 / SL003B-26A1</strain>
    </source>
</reference>
<dbReference type="GO" id="GO:0016787">
    <property type="term" value="F:hydrolase activity"/>
    <property type="evidence" value="ECO:0007669"/>
    <property type="project" value="UniProtKB-KW"/>
</dbReference>
<organism evidence="1 2">
    <name type="scientific">Polymorphum gilvum (strain LMG 25793 / CGMCC 1.9160 / SL003B-26A1)</name>
    <dbReference type="NCBI Taxonomy" id="991905"/>
    <lineage>
        <taxon>Bacteria</taxon>
        <taxon>Pseudomonadati</taxon>
        <taxon>Pseudomonadota</taxon>
        <taxon>Alphaproteobacteria</taxon>
        <taxon>Rhodobacterales</taxon>
        <taxon>Paracoccaceae</taxon>
        <taxon>Polymorphum</taxon>
    </lineage>
</organism>
<dbReference type="HOGENOM" id="CLU_2466381_0_0_5"/>
<sequence length="88" mass="9506">MHLGVPAIVAASRNDFWMDQARARDLAQTWGADFVDMGEAGHINVASGFGPWPAVKVFADRLSNFRDSGAFSSARRTQVQVAIAAVRS</sequence>
<dbReference type="Gene3D" id="3.40.50.1820">
    <property type="entry name" value="alpha/beta hydrolase"/>
    <property type="match status" value="1"/>
</dbReference>
<dbReference type="SUPFAM" id="SSF53474">
    <property type="entry name" value="alpha/beta-Hydrolases"/>
    <property type="match status" value="1"/>
</dbReference>
<dbReference type="Proteomes" id="UP000008130">
    <property type="component" value="Chromosome"/>
</dbReference>
<dbReference type="InterPro" id="IPR029058">
    <property type="entry name" value="AB_hydrolase_fold"/>
</dbReference>
<dbReference type="AlphaFoldDB" id="F2J2E5"/>
<dbReference type="KEGG" id="pgv:SL003B_1413"/>
<name>F2J2E5_POLGS</name>
<dbReference type="InterPro" id="IPR010662">
    <property type="entry name" value="RBBP9/YdeN"/>
</dbReference>
<dbReference type="EMBL" id="CP002568">
    <property type="protein sequence ID" value="ADZ69841.1"/>
    <property type="molecule type" value="Genomic_DNA"/>
</dbReference>
<gene>
    <name evidence="1" type="ordered locus">SL003B_1413</name>
</gene>